<dbReference type="GO" id="GO:0016747">
    <property type="term" value="F:acyltransferase activity, transferring groups other than amino-acyl groups"/>
    <property type="evidence" value="ECO:0007669"/>
    <property type="project" value="InterPro"/>
</dbReference>
<dbReference type="AlphaFoldDB" id="K1XYQ3"/>
<reference evidence="12" key="1">
    <citation type="journal article" date="2012" name="Science">
        <title>Fermentation, hydrogen, and sulfur metabolism in multiple uncultivated bacterial phyla.</title>
        <authorList>
            <person name="Wrighton K.C."/>
            <person name="Thomas B.C."/>
            <person name="Sharon I."/>
            <person name="Miller C.S."/>
            <person name="Castelle C.J."/>
            <person name="VerBerkmoes N.C."/>
            <person name="Wilkins M.J."/>
            <person name="Hettich R.L."/>
            <person name="Lipton M.S."/>
            <person name="Williams K.H."/>
            <person name="Long P.E."/>
            <person name="Banfield J.F."/>
        </authorList>
    </citation>
    <scope>NUCLEOTIDE SEQUENCE [LARGE SCALE GENOMIC DNA]</scope>
</reference>
<dbReference type="InterPro" id="IPR008300">
    <property type="entry name" value="PTAC"/>
</dbReference>
<comment type="caution">
    <text evidence="12">The sequence shown here is derived from an EMBL/GenBank/DDBJ whole genome shotgun (WGS) entry which is preliminary data.</text>
</comment>
<evidence type="ECO:0000256" key="7">
    <source>
        <dbReference type="ARBA" id="ARBA00022833"/>
    </source>
</evidence>
<dbReference type="GO" id="GO:0046872">
    <property type="term" value="F:metal ion binding"/>
    <property type="evidence" value="ECO:0007669"/>
    <property type="project" value="UniProtKB-KW"/>
</dbReference>
<evidence type="ECO:0000313" key="12">
    <source>
        <dbReference type="EMBL" id="EKD25478.1"/>
    </source>
</evidence>
<keyword evidence="8" id="KW-0012">Acyltransferase</keyword>
<comment type="similarity">
    <text evidence="2">Belongs to the PduL family.</text>
</comment>
<evidence type="ECO:0000256" key="11">
    <source>
        <dbReference type="ARBA" id="ARBA00033077"/>
    </source>
</evidence>
<dbReference type="PANTHER" id="PTHR39453:SF1">
    <property type="entry name" value="PHOSPHATE PROPANOYLTRANSFERASE"/>
    <property type="match status" value="1"/>
</dbReference>
<evidence type="ECO:0000256" key="1">
    <source>
        <dbReference type="ARBA" id="ARBA00001947"/>
    </source>
</evidence>
<evidence type="ECO:0000256" key="2">
    <source>
        <dbReference type="ARBA" id="ARBA00007342"/>
    </source>
</evidence>
<keyword evidence="7" id="KW-0862">Zinc</keyword>
<evidence type="ECO:0000256" key="5">
    <source>
        <dbReference type="ARBA" id="ARBA00022679"/>
    </source>
</evidence>
<accession>K1XYQ3</accession>
<gene>
    <name evidence="12" type="ORF">ACD_80C00046G0005</name>
</gene>
<comment type="cofactor">
    <cofactor evidence="1">
        <name>Zn(2+)</name>
        <dbReference type="ChEBI" id="CHEBI:29105"/>
    </cofactor>
</comment>
<organism evidence="12">
    <name type="scientific">uncultured bacterium</name>
    <name type="common">gcode 4</name>
    <dbReference type="NCBI Taxonomy" id="1234023"/>
    <lineage>
        <taxon>Bacteria</taxon>
        <taxon>environmental samples</taxon>
    </lineage>
</organism>
<dbReference type="EC" id="2.3.1.222" evidence="3"/>
<evidence type="ECO:0000256" key="3">
    <source>
        <dbReference type="ARBA" id="ARBA00012206"/>
    </source>
</evidence>
<evidence type="ECO:0000256" key="9">
    <source>
        <dbReference type="ARBA" id="ARBA00030044"/>
    </source>
</evidence>
<sequence>MRLPIGISNRHVYLSQVDVEKLFGRWYQLTKLRDMTQPGQFACNETVILSWPNGRINTVRVVGPTRKESHVEILMWDNFVLGTQAPVRSPRNFTEGENIIIIGPEWEFYLSHNMIVAQRHLHCTTKEAIEMWLKNWDKIKIKISWPRGLIFEEVLVMTKDDYILDFHIDIEEANAAWVSKGGRWEIVK</sequence>
<evidence type="ECO:0000256" key="6">
    <source>
        <dbReference type="ARBA" id="ARBA00022723"/>
    </source>
</evidence>
<protein>
    <recommendedName>
        <fullName evidence="4">Phosphate propanoyltransferase</fullName>
        <ecNumber evidence="3">2.3.1.222</ecNumber>
    </recommendedName>
    <alternativeName>
        <fullName evidence="10">Phosphate acyltransferase PduL</fullName>
    </alternativeName>
    <alternativeName>
        <fullName evidence="9">Phosphotransacylase PduL</fullName>
    </alternativeName>
    <alternativeName>
        <fullName evidence="11">Propanediol utilization protein PduL</fullName>
    </alternativeName>
</protein>
<evidence type="ECO:0000256" key="8">
    <source>
        <dbReference type="ARBA" id="ARBA00023315"/>
    </source>
</evidence>
<keyword evidence="5" id="KW-0808">Transferase</keyword>
<keyword evidence="6" id="KW-0479">Metal-binding</keyword>
<dbReference type="PANTHER" id="PTHR39453">
    <property type="entry name" value="PHOSPHATE PROPANOYLTRANSFERASE"/>
    <property type="match status" value="1"/>
</dbReference>
<evidence type="ECO:0000256" key="10">
    <source>
        <dbReference type="ARBA" id="ARBA00030939"/>
    </source>
</evidence>
<evidence type="ECO:0000256" key="4">
    <source>
        <dbReference type="ARBA" id="ARBA00020837"/>
    </source>
</evidence>
<dbReference type="EMBL" id="AMFJ01036053">
    <property type="protein sequence ID" value="EKD25478.1"/>
    <property type="molecule type" value="Genomic_DNA"/>
</dbReference>
<proteinExistence type="inferred from homology"/>
<dbReference type="Pfam" id="PF06130">
    <property type="entry name" value="PTAC"/>
    <property type="match status" value="1"/>
</dbReference>
<name>K1XYQ3_9BACT</name>